<dbReference type="InterPro" id="IPR018656">
    <property type="entry name" value="DUF2087"/>
</dbReference>
<feature type="domain" description="DUF2087" evidence="1">
    <location>
        <begin position="85"/>
        <end position="154"/>
    </location>
</feature>
<comment type="caution">
    <text evidence="2">The sequence shown here is derived from an EMBL/GenBank/DDBJ whole genome shotgun (WGS) entry which is preliminary data.</text>
</comment>
<evidence type="ECO:0000313" key="2">
    <source>
        <dbReference type="EMBL" id="NGN82087.1"/>
    </source>
</evidence>
<accession>A0ABX0D5C2</accession>
<dbReference type="Proteomes" id="UP000479226">
    <property type="component" value="Unassembled WGS sequence"/>
</dbReference>
<evidence type="ECO:0000313" key="3">
    <source>
        <dbReference type="Proteomes" id="UP000479226"/>
    </source>
</evidence>
<reference evidence="2 3" key="1">
    <citation type="submission" date="2020-02" db="EMBL/GenBank/DDBJ databases">
        <title>Genome sequence of the type strain DSM 27180 of Arthrobacter silviterrae.</title>
        <authorList>
            <person name="Gao J."/>
            <person name="Sun J."/>
        </authorList>
    </citation>
    <scope>NUCLEOTIDE SEQUENCE [LARGE SCALE GENOMIC DNA]</scope>
    <source>
        <strain evidence="2 3">DSM 27180</strain>
    </source>
</reference>
<gene>
    <name evidence="2" type="ORF">G6N77_01215</name>
</gene>
<evidence type="ECO:0000259" key="1">
    <source>
        <dbReference type="Pfam" id="PF09860"/>
    </source>
</evidence>
<dbReference type="RefSeq" id="WP_165180161.1">
    <property type="nucleotide sequence ID" value="NZ_JAAKZI010000001.1"/>
</dbReference>
<dbReference type="Pfam" id="PF09860">
    <property type="entry name" value="DUF2087"/>
    <property type="match status" value="1"/>
</dbReference>
<sequence>MTGQSGTPWQPVVAALANDQLMKVYATRVLGIGDVASEKELRRLVQVGLLAEDTFEPVPGALAAVLAANTKPKPEGSDKYFDGGRLTHLPVNPAVRLQILEQLAERLVPAGEVLAERDINLLLRTVTADIPTLRRALVDHGLLTRNSNGSEYTRP</sequence>
<proteinExistence type="predicted"/>
<dbReference type="EMBL" id="JAAKZI010000001">
    <property type="protein sequence ID" value="NGN82087.1"/>
    <property type="molecule type" value="Genomic_DNA"/>
</dbReference>
<organism evidence="2 3">
    <name type="scientific">Arthrobacter silviterrae</name>
    <dbReference type="NCBI Taxonomy" id="2026658"/>
    <lineage>
        <taxon>Bacteria</taxon>
        <taxon>Bacillati</taxon>
        <taxon>Actinomycetota</taxon>
        <taxon>Actinomycetes</taxon>
        <taxon>Micrococcales</taxon>
        <taxon>Micrococcaceae</taxon>
        <taxon>Arthrobacter</taxon>
    </lineage>
</organism>
<protein>
    <submittedName>
        <fullName evidence="2">DUF2087 domain-containing protein</fullName>
    </submittedName>
</protein>
<keyword evidence="3" id="KW-1185">Reference proteome</keyword>
<name>A0ABX0D5C2_9MICC</name>